<accession>A0ABU5DTH2</accession>
<dbReference type="PROSITE" id="PS00330">
    <property type="entry name" value="HEMOLYSIN_CALCIUM"/>
    <property type="match status" value="24"/>
</dbReference>
<feature type="compositionally biased region" description="Low complexity" evidence="8">
    <location>
        <begin position="2008"/>
        <end position="2022"/>
    </location>
</feature>
<feature type="domain" description="DUF4214" evidence="10">
    <location>
        <begin position="2500"/>
        <end position="2560"/>
    </location>
</feature>
<feature type="region of interest" description="Disordered" evidence="8">
    <location>
        <begin position="1349"/>
        <end position="1368"/>
    </location>
</feature>
<evidence type="ECO:0000256" key="8">
    <source>
        <dbReference type="SAM" id="MobiDB-lite"/>
    </source>
</evidence>
<dbReference type="Gene3D" id="2.150.10.10">
    <property type="entry name" value="Serralysin-like metalloprotease, C-terminal"/>
    <property type="match status" value="21"/>
</dbReference>
<dbReference type="Pfam" id="PF13946">
    <property type="entry name" value="DUF4214"/>
    <property type="match status" value="1"/>
</dbReference>
<dbReference type="Pfam" id="PF00353">
    <property type="entry name" value="HemolysinCabind"/>
    <property type="match status" value="36"/>
</dbReference>
<evidence type="ECO:0000256" key="1">
    <source>
        <dbReference type="ARBA" id="ARBA00004370"/>
    </source>
</evidence>
<evidence type="ECO:0000259" key="10">
    <source>
        <dbReference type="Pfam" id="PF13946"/>
    </source>
</evidence>
<feature type="compositionally biased region" description="Polar residues" evidence="8">
    <location>
        <begin position="1855"/>
        <end position="1871"/>
    </location>
</feature>
<dbReference type="InterPro" id="IPR011049">
    <property type="entry name" value="Serralysin-like_metalloprot_C"/>
</dbReference>
<feature type="compositionally biased region" description="Basic and acidic residues" evidence="8">
    <location>
        <begin position="1872"/>
        <end position="1881"/>
    </location>
</feature>
<dbReference type="Pfam" id="PF06594">
    <property type="entry name" value="HCBP_related"/>
    <property type="match status" value="1"/>
</dbReference>
<dbReference type="InterPro" id="IPR025282">
    <property type="entry name" value="DUF4214"/>
</dbReference>
<keyword evidence="12" id="KW-1185">Reference proteome</keyword>
<feature type="region of interest" description="Disordered" evidence="8">
    <location>
        <begin position="1855"/>
        <end position="1881"/>
    </location>
</feature>
<sequence length="6952" mass="709247">MVDVLNWKKTLQDLSKNGYWVHGSFIKDIRINHNLQADASQWASRAFGKGGVFGDLPQIEQYRVSSNISLSTLIQKQSMYEWDLAAKGLSTNYPTDAWPTILGVRDFENGYYQSSRFVQKPGGVIESGGRQFLAALGPVQYESVDYYDGTTTTRWDVAALTEKDGRAGASYNLGWAVGAAERDTANGDSGLYLNLSGSATLYPPATGPYFVEQDPNWRREAGANAVAIVGWWSADAKRWYEEKALGDEYTAGERARRGIVDTLGFTWLEPGERVDPSLMIELDGTPLKYSSYGDVWYDRDFNIVAMGHPPDFSKYGMDARSFEFGGIDLRRDYPQSSPLSALPYYVLDVNGTAIAEAVRQATGTVSWKAEYRDILNRLHSDFAIDDYQSMLKEIQYIPWVQPTEDEIAQWRAEELRQAEANLTKMPSNHSGSSGWDASHSTYSINNLWNWQINGSSSLTFSVTASSSFDSGLGGGGGLPHGGLAKNSAKKFLKKLKKFFKKFFPVMLDLDGNGISITDQTTSNKFFNTEGDGLMHRTAWAAAGNGVLALDLAGNRQITERNQIVFTDWDPSAESDMEALLHVFDTNRNGKLDAGDAQFNKFVVVRTNADGTSDVLTLAEAGIASINLVADATEVILPDGTQITGQTTFTRSNGTVGTAATVALTADGVGYTVTNTETTAADGMVTTVNTARNTDGALAQVVTSIVSADGLSKTLTIDADGDGVIDQVQTDITNVAADGSKTRVVTNKSGGGVLIDQTTTHTSADGNTITIDRDQQGGGWTTQRELWTISADGKRTIVISNLNADGTSINQTVKTVSANGLVRAEASDVDGDSIADYLSSDSYVDNAGGARTETLIEETRDHKLIKQVVTVFDGLDKTITYDLDGNGTTDLTETSQIVFAADQSYTTTQMSVSADGSQVSKTVTLSSSDNLTKTIQRYIDGDNLVDLTRSDVTIVSGQQRTQTIHETNHDGSLHSHSVTVRDADGLERGVEADTNGDGAVDYEMAVEIHADDSVTETVSHWNADGTLKDRIVSESTADGLVNTEKRDLDGVDGFERILTSVTATKSDGSSTETDSVFSADQTLLGKTIVETSQNGMVIEAKQDTNGDGVFELTTVDATQLDNDKSQVRTIIGSSANGNLLSQTVISTSADRRNVTQTVDSNGDGAADQVVTRVTELDGHLTVTTSNYAADGSLIGRSISKSNANGFSKSTETDIDGDTIADSKVMEETTLDGLGERTTTISEFNGSKLRSQSINKISANGLVTSQETDLNGDGVFDQKIEDVTVLNLDGSRTQTVSIYNGKGSLRSQTDTTISANGLEKTVKNDVDGDGLFDTISVSTTLLQADGSRIELQDQSSRNDAPLAHSEMETSADQRAITRLIDADANGAYDQKIRSVIADDGSITETTTDLRTNVQVIRKTSANGLIVSEKRDVDGNGVFEQQSLRATVWNAKGSSTQTETRSAADGTLLGKSIVNNSADGLSVERRIDADGDGVFESTTHDETEIRVDGSRVRTLVTESADGAVIGSTVTYTSADQRYVETAIDMNGDGLTDGEVFNVVEADGDRVRTEHNFSAAGNLLSWSIATTSANGLATSMQSDADGDGHFDVIQSNEVVLESNGDRVTTVSINNGDGSLRSRTIELLTESGLKKIVTTDVDGDGAVDLMVESVTILADEGLTTVTEKTFNGNNVLRTSSKVETSDDGLVRTEWRNLDGIGVDDLIIKQSTLLNADGSRQTIVTNENFHGLRDKSTTTVSGDGTVTETETFTYGSVDGSVDTRESVRREIESDGDIVETVTNLKLDSGMFGQKTTVTSANGLVKTITTDVDGNGSVDLTAKSETTLTADGGEITKSWTKNTTSLIQQSETSRSGDGLSTTERQDGNGDGVFEYKRTSVKTLNADGSVTETVTETNADGSNRSQTVTITNADQRQSTTTRSLAGATVKTETTTVQSNGDKVTTVVSRNAAGTVLGTVITTTSTNGLKKVVQSLNAAGVVIDTQTTSAVLNPDGSRTETVNQTGGVSGTTVTTRSADGLTTEAQSTLTGVMTSSVRMSEHISLEQDGSRIGIVTVTSGDGSIKNRAVTNTSDDGLVTNVTLDLNGDGIVDLTSKTEIYTDGAKLVTATAKLPATGALIRKDVTSTSADGRTTILDRDSDGNGVTDLTVTTVKNADGSVTEKRVGGALNGYPAFHQETRSFVDTNGSEKLITEFLDGAGAVISRTTSVSSANGLSGSVEFDINADGHVDQKSERWTVFNSDGSSIETEKFTLSGGVPSSTRVSYKSADGSLTSTALDLDGNGVTERSAVTSVGADGSITHIYTDFDNVTGAQGGQSVVSLGASGLSEISRGGVNLIVSYLQAGKTSTAMKALIALSKGKPAANSSSGQWVFTVQASAEVDTTTIFVGVNGSNQWVRTSSGTQVANATHFVDANNIETWSWNIVSATLWAQSSSMPILAASGSIEIDVGTKELYTDRADNIYSAALSREMSSDERQMLAQYIQGGILKESLLATNILASTEFTTKYGTMTDAAFVLRMFTNAIGHLPTASERDYYLNALTAGSMSRADILIALGEGVASGQVTRSVWQDGTVNDTISYMTALAAVTVDLANTANNAGRSSGDDYAVVRNVVGTAFNDRLTGNSKDNVLVGGSGADILDGGTGSDTASYINAEAGVVANLSTSFSETGDAAGDEFTAIENLTGSEFADTLVGNTVVNILTGAAGSDRLDGGAGADKMVGGSGDDLYVVDNANDSVIESDGEGNDTIESSVTETLSANVENLTLSGVSAISGTGNALDNHILGNSAANGLSGDAGNDVLDGGLGADTLTGGSGNDTFIVDNVGDKVVEGAAGGTDTVVSDVTFTLAANVENLVLAGSASINGDGNALDNAISGNVGANSLNGGAGNDRLDGGAGSDTLTGGTGNDVYVIDTGKDVVNELTGEGIDTIESAVSYVLVAEVENLTLKGTALLGTGNLLANTLTGTAAANTLDGQGGDDSLEGGAGADVLIGGAGKDTASYTGAQEAVIASLTSPNANTSDAAGDSYEGVENLTGSAFADELTGDDQDNRLDGGVGADKLYGGKGNDIYIVDDKGDVIEELNGDGIDVVESSISFALGSSLENLTLTGSANIDGKGNDTSNEITGNAGANKLDGGAGADKLTGGDGDDIYTIDSLSDQVIETATGGSDTVQSAVAYDLTQAYATNIENVTLLGSALNATGNAGANVLIGNDQQNVLTGGDGDDTLVGGAGADKLSGGNGTDTASYVSAGGAIKADLSIGMGTLGDALGDTFGDTTTAIENLTGSAFNDTLLGNAAINVLTGGGGDDYLDGGVGNDTLLGGTGNDTYILSALADKVTENADEGIDTVQIGVTGYTLTANVENLILTGTAVAGTGNALDNVITGNSAANTLTGGDGADTLNGGSGNDTLVGGLGNDIYEDIEAGDKITEAAAAGIDTIKTAISYSLAPTMTINVENLVLTGTGDVTGTGNALDNQIIGNAGANTLDGGTGNDVLDGGAGNDTLVGGAGNDVLDGGAGNDILIAGAGNDILTGGDGIDTVSLSGSAADYEIIDLGGDQLLVRDLRSDAPDGTDRLVGVEKIRFESEIIAELGVPSGQTSVLTAQAEQLAPGATGADLAKIVKLENTNGNRLVIWNVGTAVYGRLTNAYGQYLGNVFSLGSASGKVDVAAAPGGGFIVSAIYGSSLTVTKYTASGAVDGSVPAYTVTGVTPYATSNATNGYGYDTYHSSIGYLSDGSYVVTWNSTGIDGVVDGIAAQHFSATGVPDATRINVNTFTSSYQMQASVTALTGGGFVIAWESYSTNYDIKARIYDNSGAPLSGEFPISTIAGNEYTPKLAALKNGGFVAVFYTEGTLNGSAQDIAAAIYSANGTVVKAPFKVNTLTDSLQLRPAVAVLADGTFVVIWDGYEGSADADLYGISGQRFDADGNKIGGEFQINTKTTGSQLSVDVTADENGGFTVTWQSSDGTISTRSFNAVDLVDGTNVADVLAGTSKAEVLYGYTGNDQIVGGDGDDTLNGGVGDDVMKGGAGYDTYVVDSAKDAVTELSGEGNDLIQSSVSYTLGENVENLTLIGVGAIDGTGNALDNVIIGNDANNVLIGGLGKDYLSGGKGDDTYVVSEVLVTKSTHAPADGPQYSYAAVDQLSELVGGGTDTVLASCDYTIATFANIENLTLTGNAAIVGMGNSGANIITGNALANKLSGGEGNDILIGGAGADELLGGDGIDTASYINATAGVTANLVSSSFNTGDAAGDTYSGLGPSTIENLTGSSFDDALIGNQEVNVLIGGDGNDSLDGGAGGDTLIGGAGNDRYSVEISTDVVTELKNGGIDTVQSTITYTLGTNLENLTLTGTAAVNGTGNALDNTITGNSAVNTLTGGDGADMLNGGGSNDTLVGGLGDDTYEDVETGDVITEAASAGIDTITTSVSYSLTTKATNVENLILKGNANISGTGNALNNHIVGNTSDNTLSGGAGNDQLDGGAGFDTAEFSGKTSDYLVATLADGRVRVEDLRTGKDGVDILDSVEKIVFLGEGAASVIYGTLGDDKLFGDANANTFHGYLGKDEMSGGAGNDIYIVNSIGDKAIEAANEGVDLVLTSVEFELGENVENLTLLGTAGVKGIGNELANVINGSSGDDFIDGGKAVDTLAGGLGNDTYVVDDVNDKVTEAASGGTDTIQSSANYNVALAANVENLTLLGAAVIGTGNTGANILTGNDLNNIFNGGTGNDTLIGGKGADTLDGDAGTDTASYATAMTGVVASLDTTWSPPSDVDAGDAKGDSFIEIENLAGSAFDDILVGNGAANVLTGGAGNDRLIGGVGNDTLVGGVGNDTYVVDAAGDIVTEAANEGIDTVEASLTYTLGSTIENLRLTGTNAINGTGNNLKNTIIGNSAANKLDGGYGADHLAGGEGDDIYVVDHAMDEVTEASGEGIDLVQSTVSFAIGDNVENLTLTGTGALNGTGNELSNAIVGNSGDNILDGGGGVDTLTGGTGNDTYIVDDVLDIVVEAASSGNDWIKASVSITLAANVENLKLTGGANLDGIGTADSNAIIGNDGNNRLDGAAGADSLSGGKGDDVYVVDAVDDVITELAGEGTDTVESSVTYDLAEKEFIENVTLTGTTSTNATGNGSANILLGNAAINVLTGGGGDDYLDGGVGNDTLLGGTGNDTYILSALADKVTENADEGIDTVQIGVTGYTLTANVENLILTGTAVAGTGNALDNVITGNSAANTLTGGDGADTLNGGSGNDTLVGGLGNDIYEDIEAGDKITEAAAAGIDTIKTAISYSLAPTMTINVENLVLTGTGDVTGTGNALDNQIIGNAGANTLDGGSGNDMLDGGAGNDILIAGAGNDILIGGDGVDTAVFSGKGTDYEWTDLGNGVVQLRDLRTGSPDGTDKISGIEKIRFTGDDVPLPAGSEVTIASVSGSQYASMLNLGAGNRLYTWNEGTAVKGKILDASDQQVGSTLILGTASGKVELALLANGGFVTSSVSGSTLTVNRYTASGAADGTTAQVIAGVTPFLTAGASNSNGSALYRAPIAVLSDGTYVVTWGSTGIDGANDGIAAQLFSAAGAKVGTPFQVTTVVTGYQMLPAVTTLGAGRLLIAWQDGSSGQYDVKAQIFSNNGAKIGSELTLSAIAGSNESTVSITALGNGGFVATWFSLETVNGSAQDVYVRVFDANGAALGAESVVNTITPSYQWCPVVTALTDGGFVVVWQGQSPENSTYEIYGQRYDSLGNKSGQEFVVNTTTAGQQGLPSVVANPDGGFTVAWQSTGTTIQSRTFGAGSIIEGTFDVDTLVGDAKSNLIYGYLGGDSLSGGAGDDVLNGGLGNDTLVGGTGNDTYVVDSAGDVATENAAEGTDLVQASVSYTLSANVENLTLIGSGSINGTGNALNNTLTGNDGDNVLDGGAGNDTLIGGKGNDTYIIDQAGETITENASEGTDTVQASISYDISGAANLENVTLTGTAAINATGNAGANVLTGNIAVNTLTGGDGNDTLIGGGGADVLVGGNGTDTASYANAGAGVTASLTTPASNTGDAAGDTYTTIENLTGSAFDDVLTGDTAANRLEGGSGNDTLDGGTGTDTLVGGAGDDTYVLDVAADVATENANEGVDTVKIGVTYTLGANVENLTLTGVSAINGTGNALNNVLIGNGAANTLTGGDGADTLNGGLGNDTLVGGLGDDTYEDVEAGDTVTEAAAAGIDTVKTAIAYTLGTNVENLVLTGSANVSGTGNALDNQLTGNAGINTLDGGAGNDVLDGGAGNDTLVGGAGNDILIGGDGVDRAVFSGKGTDYEWTDLGNGVVQLRDLRTGSPDGTDKISGIEKIRFTGDDVPLPAGNEITVATASAVVLDSMVALGNGNHLYVWNEGTPTKARIIDGNNQAVGNVLTLGTNGGKVRAAALQNGGIVTVSYDGATVTVNRYTSAGVPDGTQTISGQSGYSATYTFTNPAIAVLTDGSYVVVWHSAGDGSTNGIFAQHYSAGGSPIGVPFVVNTITASYQLLPSITALSSGYAISWESHQSGYDIAVQIFSPSDAKVGGETNLSVSTANEDYSSIGVLADGRMIVAWHNSSAIDGSNYDIYARLLDSAGAPIGNVFRVGNISSVQQYPTAVGLTDGSFVIVWESNNSGSFDICGQRYDSTGQPLGQEFVVNTTTAGIQTRALVVPDADGGFTVSWQSDDGTIRSRSFGGGSIIEGTFGVDTLVGDTKSNLIYGYLGDDSLSGGAGDDVLNGGLGNDTLAGGTGNDTLVGGLGDDTYEDVEAGDTVTEAAAAGIDTVKTAIAYTLGANVENLVLTGSANVSGTGNALDNQLTGNAGINTLDGGAGNDVLDGGAGNDTLVGGAGADEFRFGRGGGNDVVDSYDTDGAADKLAILAGVDTDQLWFTQSGNDLIVSIVGTSDKATIQGWYNSDDRKLNRIQLADGKYATASDVELLRSAMASFSPPPLGQTNIDTATQQSLQPTLAAAWH</sequence>
<dbReference type="InterPro" id="IPR001343">
    <property type="entry name" value="Hemolysn_Ca-bd"/>
</dbReference>
<keyword evidence="4" id="KW-0800">Toxin</keyword>
<evidence type="ECO:0000256" key="3">
    <source>
        <dbReference type="ARBA" id="ARBA00022525"/>
    </source>
</evidence>
<proteinExistence type="predicted"/>
<evidence type="ECO:0000256" key="4">
    <source>
        <dbReference type="ARBA" id="ARBA00022656"/>
    </source>
</evidence>
<dbReference type="InterPro" id="IPR010566">
    <property type="entry name" value="Haemolys_ca-bd"/>
</dbReference>
<evidence type="ECO:0000313" key="11">
    <source>
        <dbReference type="EMBL" id="MDY0870629.1"/>
    </source>
</evidence>
<keyword evidence="7" id="KW-0472">Membrane</keyword>
<feature type="domain" description="Haemolysin-type calcium binding-related" evidence="9">
    <location>
        <begin position="6874"/>
        <end position="6907"/>
    </location>
</feature>
<evidence type="ECO:0000256" key="7">
    <source>
        <dbReference type="ARBA" id="ARBA00023136"/>
    </source>
</evidence>
<evidence type="ECO:0000256" key="6">
    <source>
        <dbReference type="ARBA" id="ARBA00023026"/>
    </source>
</evidence>
<evidence type="ECO:0000313" key="12">
    <source>
        <dbReference type="Proteomes" id="UP001271769"/>
    </source>
</evidence>
<evidence type="ECO:0000259" key="9">
    <source>
        <dbReference type="Pfam" id="PF06594"/>
    </source>
</evidence>
<gene>
    <name evidence="11" type="ORF">SMD31_01790</name>
</gene>
<dbReference type="PANTHER" id="PTHR38340">
    <property type="entry name" value="S-LAYER PROTEIN"/>
    <property type="match status" value="1"/>
</dbReference>
<keyword evidence="3" id="KW-0964">Secreted</keyword>
<name>A0ABU5DTH2_9PROT</name>
<dbReference type="SUPFAM" id="SSF51120">
    <property type="entry name" value="beta-Roll"/>
    <property type="match status" value="26"/>
</dbReference>
<dbReference type="InterPro" id="IPR050557">
    <property type="entry name" value="RTX_toxin/Mannuronan_C5-epim"/>
</dbReference>
<keyword evidence="5" id="KW-0677">Repeat</keyword>
<protein>
    <submittedName>
        <fullName evidence="11">Calcium-binding protein</fullName>
    </submittedName>
</protein>
<comment type="caution">
    <text evidence="11">The sequence shown here is derived from an EMBL/GenBank/DDBJ whole genome shotgun (WGS) entry which is preliminary data.</text>
</comment>
<dbReference type="InterPro" id="IPR003995">
    <property type="entry name" value="RTX_toxin_determinant-A"/>
</dbReference>
<dbReference type="Proteomes" id="UP001271769">
    <property type="component" value="Unassembled WGS sequence"/>
</dbReference>
<dbReference type="EMBL" id="JAXCLX010000001">
    <property type="protein sequence ID" value="MDY0870629.1"/>
    <property type="molecule type" value="Genomic_DNA"/>
</dbReference>
<evidence type="ECO:0000256" key="2">
    <source>
        <dbReference type="ARBA" id="ARBA00004613"/>
    </source>
</evidence>
<dbReference type="PRINTS" id="PR01488">
    <property type="entry name" value="RTXTOXINA"/>
</dbReference>
<dbReference type="InterPro" id="IPR018511">
    <property type="entry name" value="Hemolysin-typ_Ca-bd_CS"/>
</dbReference>
<organism evidence="11 12">
    <name type="scientific">Dongia rigui</name>
    <dbReference type="NCBI Taxonomy" id="940149"/>
    <lineage>
        <taxon>Bacteria</taxon>
        <taxon>Pseudomonadati</taxon>
        <taxon>Pseudomonadota</taxon>
        <taxon>Alphaproteobacteria</taxon>
        <taxon>Rhodospirillales</taxon>
        <taxon>Dongiaceae</taxon>
        <taxon>Dongia</taxon>
    </lineage>
</organism>
<keyword evidence="6" id="KW-0843">Virulence</keyword>
<dbReference type="PANTHER" id="PTHR38340:SF1">
    <property type="entry name" value="S-LAYER PROTEIN"/>
    <property type="match status" value="1"/>
</dbReference>
<dbReference type="InterPro" id="IPR028994">
    <property type="entry name" value="Integrin_alpha_N"/>
</dbReference>
<dbReference type="SUPFAM" id="SSF69318">
    <property type="entry name" value="Integrin alpha N-terminal domain"/>
    <property type="match status" value="2"/>
</dbReference>
<dbReference type="PRINTS" id="PR00313">
    <property type="entry name" value="CABNDNGRPT"/>
</dbReference>
<feature type="region of interest" description="Disordered" evidence="8">
    <location>
        <begin position="2003"/>
        <end position="2022"/>
    </location>
</feature>
<dbReference type="RefSeq" id="WP_320498922.1">
    <property type="nucleotide sequence ID" value="NZ_JAXCLX010000001.1"/>
</dbReference>
<reference evidence="11 12" key="1">
    <citation type="journal article" date="2013" name="Antonie Van Leeuwenhoek">
        <title>Dongia rigui sp. nov., isolated from freshwater of a large wetland in Korea.</title>
        <authorList>
            <person name="Baik K.S."/>
            <person name="Hwang Y.M."/>
            <person name="Choi J.S."/>
            <person name="Kwon J."/>
            <person name="Seong C.N."/>
        </authorList>
    </citation>
    <scope>NUCLEOTIDE SEQUENCE [LARGE SCALE GENOMIC DNA]</scope>
    <source>
        <strain evidence="11 12">04SU4-P</strain>
    </source>
</reference>
<evidence type="ECO:0000256" key="5">
    <source>
        <dbReference type="ARBA" id="ARBA00022737"/>
    </source>
</evidence>
<comment type="subcellular location">
    <subcellularLocation>
        <location evidence="1">Membrane</location>
    </subcellularLocation>
    <subcellularLocation>
        <location evidence="2">Secreted</location>
    </subcellularLocation>
</comment>